<evidence type="ECO:0000256" key="4">
    <source>
        <dbReference type="ARBA" id="ARBA00022452"/>
    </source>
</evidence>
<dbReference type="EMBL" id="FPAS01000002">
    <property type="protein sequence ID" value="SFT63118.1"/>
    <property type="molecule type" value="Genomic_DNA"/>
</dbReference>
<feature type="domain" description="SLBB" evidence="17">
    <location>
        <begin position="143"/>
        <end position="222"/>
    </location>
</feature>
<name>A0A1I6ZKB5_9FLAO</name>
<organism evidence="18 19">
    <name type="scientific">Lishizhenia tianjinensis</name>
    <dbReference type="NCBI Taxonomy" id="477690"/>
    <lineage>
        <taxon>Bacteria</taxon>
        <taxon>Pseudomonadati</taxon>
        <taxon>Bacteroidota</taxon>
        <taxon>Flavobacteriia</taxon>
        <taxon>Flavobacteriales</taxon>
        <taxon>Crocinitomicaceae</taxon>
        <taxon>Lishizhenia</taxon>
    </lineage>
</organism>
<keyword evidence="19" id="KW-1185">Reference proteome</keyword>
<keyword evidence="12" id="KW-0564">Palmitate</keyword>
<dbReference type="PROSITE" id="PS51257">
    <property type="entry name" value="PROKAR_LIPOPROTEIN"/>
    <property type="match status" value="1"/>
</dbReference>
<keyword evidence="7" id="KW-0732">Signal</keyword>
<dbReference type="GO" id="GO:0006811">
    <property type="term" value="P:monoatomic ion transport"/>
    <property type="evidence" value="ECO:0007669"/>
    <property type="project" value="UniProtKB-KW"/>
</dbReference>
<dbReference type="OrthoDB" id="662756at2"/>
<dbReference type="Proteomes" id="UP000236454">
    <property type="component" value="Unassembled WGS sequence"/>
</dbReference>
<keyword evidence="9" id="KW-0406">Ion transport</keyword>
<comment type="subcellular location">
    <subcellularLocation>
        <location evidence="1">Cell outer membrane</location>
        <topology evidence="1">Multi-pass membrane protein</topology>
    </subcellularLocation>
</comment>
<evidence type="ECO:0000256" key="6">
    <source>
        <dbReference type="ARBA" id="ARBA00022692"/>
    </source>
</evidence>
<dbReference type="InterPro" id="IPR054765">
    <property type="entry name" value="SLBB_dom"/>
</dbReference>
<evidence type="ECO:0000256" key="8">
    <source>
        <dbReference type="ARBA" id="ARBA00023047"/>
    </source>
</evidence>
<keyword evidence="15" id="KW-1133">Transmembrane helix</keyword>
<dbReference type="Gene3D" id="3.10.560.10">
    <property type="entry name" value="Outer membrane lipoprotein wza domain like"/>
    <property type="match status" value="1"/>
</dbReference>
<keyword evidence="14" id="KW-0449">Lipoprotein</keyword>
<evidence type="ECO:0000256" key="5">
    <source>
        <dbReference type="ARBA" id="ARBA00022597"/>
    </source>
</evidence>
<evidence type="ECO:0000256" key="9">
    <source>
        <dbReference type="ARBA" id="ARBA00023065"/>
    </source>
</evidence>
<keyword evidence="5" id="KW-0762">Sugar transport</keyword>
<evidence type="ECO:0000256" key="7">
    <source>
        <dbReference type="ARBA" id="ARBA00022729"/>
    </source>
</evidence>
<dbReference type="AlphaFoldDB" id="A0A1I6ZKB5"/>
<dbReference type="RefSeq" id="WP_090247680.1">
    <property type="nucleotide sequence ID" value="NZ_FPAS01000002.1"/>
</dbReference>
<evidence type="ECO:0000256" key="10">
    <source>
        <dbReference type="ARBA" id="ARBA00023114"/>
    </source>
</evidence>
<gene>
    <name evidence="18" type="ORF">SAMN05216474_1432</name>
</gene>
<evidence type="ECO:0000313" key="18">
    <source>
        <dbReference type="EMBL" id="SFT63118.1"/>
    </source>
</evidence>
<keyword evidence="11 15" id="KW-0472">Membrane</keyword>
<dbReference type="GO" id="GO:0015288">
    <property type="term" value="F:porin activity"/>
    <property type="evidence" value="ECO:0007669"/>
    <property type="project" value="UniProtKB-KW"/>
</dbReference>
<feature type="transmembrane region" description="Helical" evidence="15">
    <location>
        <begin position="239"/>
        <end position="259"/>
    </location>
</feature>
<feature type="domain" description="Polysaccharide export protein N-terminal" evidence="16">
    <location>
        <begin position="43"/>
        <end position="139"/>
    </location>
</feature>
<evidence type="ECO:0000256" key="2">
    <source>
        <dbReference type="ARBA" id="ARBA00009450"/>
    </source>
</evidence>
<keyword evidence="3" id="KW-0813">Transport</keyword>
<dbReference type="InterPro" id="IPR049712">
    <property type="entry name" value="Poly_export"/>
</dbReference>
<comment type="similarity">
    <text evidence="2">Belongs to the BexD/CtrA/VexA family.</text>
</comment>
<keyword evidence="8" id="KW-0625">Polysaccharide transport</keyword>
<evidence type="ECO:0000259" key="16">
    <source>
        <dbReference type="Pfam" id="PF02563"/>
    </source>
</evidence>
<dbReference type="STRING" id="477690.SAMN05216474_1432"/>
<evidence type="ECO:0000256" key="12">
    <source>
        <dbReference type="ARBA" id="ARBA00023139"/>
    </source>
</evidence>
<keyword evidence="10" id="KW-0626">Porin</keyword>
<evidence type="ECO:0000256" key="14">
    <source>
        <dbReference type="ARBA" id="ARBA00023288"/>
    </source>
</evidence>
<keyword evidence="4" id="KW-1134">Transmembrane beta strand</keyword>
<dbReference type="GO" id="GO:0015159">
    <property type="term" value="F:polysaccharide transmembrane transporter activity"/>
    <property type="evidence" value="ECO:0007669"/>
    <property type="project" value="InterPro"/>
</dbReference>
<evidence type="ECO:0000256" key="3">
    <source>
        <dbReference type="ARBA" id="ARBA00022448"/>
    </source>
</evidence>
<evidence type="ECO:0000313" key="19">
    <source>
        <dbReference type="Proteomes" id="UP000236454"/>
    </source>
</evidence>
<dbReference type="GO" id="GO:0009279">
    <property type="term" value="C:cell outer membrane"/>
    <property type="evidence" value="ECO:0007669"/>
    <property type="project" value="UniProtKB-SubCell"/>
</dbReference>
<evidence type="ECO:0000256" key="13">
    <source>
        <dbReference type="ARBA" id="ARBA00023237"/>
    </source>
</evidence>
<keyword evidence="6 15" id="KW-0812">Transmembrane</keyword>
<sequence>MIQLQRAILVLILLVPVLFSCKTKQKLVYFQGPTIDSLASNFETTLEVDDIVSIVVTADDPEQAVQFNFPDVGARSTLNNGYTQGNPVRNAYLINKEGYINFPVLGKVKIGGLERTKAVELLENKISAYINNPVVQMQIENFKVTVLGNVSRPGTFKIPNERITLLEAVGLAGDLKLTGVRKNVLVIREQNGVRYEYRVDLTSKELFTSPVYYLKQNDVIYVEPNMAARSQSTFFRNNSGVFVSIVSVIVSSIYSITIISSNN</sequence>
<keyword evidence="13" id="KW-0998">Cell outer membrane</keyword>
<dbReference type="Pfam" id="PF02563">
    <property type="entry name" value="Poly_export"/>
    <property type="match status" value="1"/>
</dbReference>
<accession>A0A1I6ZKB5</accession>
<evidence type="ECO:0000256" key="1">
    <source>
        <dbReference type="ARBA" id="ARBA00004571"/>
    </source>
</evidence>
<evidence type="ECO:0000256" key="11">
    <source>
        <dbReference type="ARBA" id="ARBA00023136"/>
    </source>
</evidence>
<dbReference type="Pfam" id="PF22461">
    <property type="entry name" value="SLBB_2"/>
    <property type="match status" value="1"/>
</dbReference>
<reference evidence="18 19" key="1">
    <citation type="submission" date="2016-10" db="EMBL/GenBank/DDBJ databases">
        <authorList>
            <person name="de Groot N.N."/>
        </authorList>
    </citation>
    <scope>NUCLEOTIDE SEQUENCE [LARGE SCALE GENOMIC DNA]</scope>
    <source>
        <strain evidence="18 19">CGMCC 1.7005</strain>
    </source>
</reference>
<dbReference type="PANTHER" id="PTHR33619">
    <property type="entry name" value="POLYSACCHARIDE EXPORT PROTEIN GFCE-RELATED"/>
    <property type="match status" value="1"/>
</dbReference>
<proteinExistence type="inferred from homology"/>
<evidence type="ECO:0000256" key="15">
    <source>
        <dbReference type="SAM" id="Phobius"/>
    </source>
</evidence>
<dbReference type="GO" id="GO:0046930">
    <property type="term" value="C:pore complex"/>
    <property type="evidence" value="ECO:0007669"/>
    <property type="project" value="UniProtKB-KW"/>
</dbReference>
<dbReference type="PANTHER" id="PTHR33619:SF3">
    <property type="entry name" value="POLYSACCHARIDE EXPORT PROTEIN GFCE-RELATED"/>
    <property type="match status" value="1"/>
</dbReference>
<evidence type="ECO:0000259" key="17">
    <source>
        <dbReference type="Pfam" id="PF22461"/>
    </source>
</evidence>
<protein>
    <submittedName>
        <fullName evidence="18">Polysaccharide export outer membrane protein</fullName>
    </submittedName>
</protein>
<dbReference type="InterPro" id="IPR003715">
    <property type="entry name" value="Poly_export_N"/>
</dbReference>